<keyword evidence="7" id="KW-1185">Reference proteome</keyword>
<comment type="similarity">
    <text evidence="1">Belongs to the metallo-beta-lactamase superfamily.</text>
</comment>
<reference evidence="7" key="1">
    <citation type="submission" date="2016-09" db="EMBL/GenBank/DDBJ databases">
        <authorList>
            <person name="Varghese N."/>
            <person name="Submissions S."/>
        </authorList>
    </citation>
    <scope>NUCLEOTIDE SEQUENCE [LARGE SCALE GENOMIC DNA]</scope>
    <source>
        <strain evidence="7">ANC 3699</strain>
    </source>
</reference>
<dbReference type="Proteomes" id="UP000242317">
    <property type="component" value="Unassembled WGS sequence"/>
</dbReference>
<sequence length="274" mass="30800">MKIHHLNCGSMCPICQKLINGHGSYLKPAKLICHVLLIEHDNKLLLVDTGYGLKDIAQPKTRLGGLFLKLTRPTLDPQETATEQIKALGFSPSDVTDIVPTHLDLDHIGGASDFPNARIHVYAKELDYALKPTLKDRLRFRKAQLQDISTWQRHVSINDQWFGFDAIDLTEQLGFEVKMIPLIGHTLGHVGVAIKSGENWLLHCGDAYFDHSQISAQPNVPAGLAWFEKQVQTDQAERIATQEKLRALHQAHPEIEMFCAHDPVELERYQPSAL</sequence>
<dbReference type="SMART" id="SM00849">
    <property type="entry name" value="Lactamase_B"/>
    <property type="match status" value="1"/>
</dbReference>
<evidence type="ECO:0000313" key="6">
    <source>
        <dbReference type="EMBL" id="SDB93986.1"/>
    </source>
</evidence>
<evidence type="ECO:0000256" key="4">
    <source>
        <dbReference type="ARBA" id="ARBA00022833"/>
    </source>
</evidence>
<keyword evidence="2" id="KW-0479">Metal-binding</keyword>
<evidence type="ECO:0000259" key="5">
    <source>
        <dbReference type="SMART" id="SM00849"/>
    </source>
</evidence>
<dbReference type="EMBL" id="FMYK01000002">
    <property type="protein sequence ID" value="SDB93986.1"/>
    <property type="molecule type" value="Genomic_DNA"/>
</dbReference>
<dbReference type="GO" id="GO:0046872">
    <property type="term" value="F:metal ion binding"/>
    <property type="evidence" value="ECO:0007669"/>
    <property type="project" value="UniProtKB-KW"/>
</dbReference>
<dbReference type="Gene3D" id="3.60.15.10">
    <property type="entry name" value="Ribonuclease Z/Hydroxyacylglutathione hydrolase-like"/>
    <property type="match status" value="1"/>
</dbReference>
<dbReference type="RefSeq" id="WP_092616804.1">
    <property type="nucleotide sequence ID" value="NZ_FMYK01000002.1"/>
</dbReference>
<dbReference type="PANTHER" id="PTHR42978">
    <property type="entry name" value="QUORUM-QUENCHING LACTONASE YTNP-RELATED-RELATED"/>
    <property type="match status" value="1"/>
</dbReference>
<accession>A0A1G6HKL9</accession>
<protein>
    <submittedName>
        <fullName evidence="6">Glyoxylase, beta-lactamase superfamily II</fullName>
    </submittedName>
</protein>
<keyword evidence="4" id="KW-0862">Zinc</keyword>
<keyword evidence="3" id="KW-0378">Hydrolase</keyword>
<gene>
    <name evidence="6" type="ORF">SAMN05421749_102290</name>
</gene>
<evidence type="ECO:0000256" key="3">
    <source>
        <dbReference type="ARBA" id="ARBA00022801"/>
    </source>
</evidence>
<dbReference type="SUPFAM" id="SSF56281">
    <property type="entry name" value="Metallo-hydrolase/oxidoreductase"/>
    <property type="match status" value="1"/>
</dbReference>
<dbReference type="InterPro" id="IPR051013">
    <property type="entry name" value="MBL_superfamily_lactonases"/>
</dbReference>
<evidence type="ECO:0000256" key="2">
    <source>
        <dbReference type="ARBA" id="ARBA00022723"/>
    </source>
</evidence>
<dbReference type="AlphaFoldDB" id="A0A1G6HKL9"/>
<name>A0A1G6HKL9_9GAMM</name>
<evidence type="ECO:0000256" key="1">
    <source>
        <dbReference type="ARBA" id="ARBA00007749"/>
    </source>
</evidence>
<evidence type="ECO:0000313" key="7">
    <source>
        <dbReference type="Proteomes" id="UP000242317"/>
    </source>
</evidence>
<dbReference type="Pfam" id="PF00753">
    <property type="entry name" value="Lactamase_B"/>
    <property type="match status" value="1"/>
</dbReference>
<proteinExistence type="inferred from homology"/>
<feature type="domain" description="Metallo-beta-lactamase" evidence="5">
    <location>
        <begin position="32"/>
        <end position="261"/>
    </location>
</feature>
<dbReference type="InterPro" id="IPR001279">
    <property type="entry name" value="Metallo-B-lactamas"/>
</dbReference>
<dbReference type="InterPro" id="IPR036866">
    <property type="entry name" value="RibonucZ/Hydroxyglut_hydro"/>
</dbReference>
<dbReference type="CDD" id="cd07742">
    <property type="entry name" value="metallo-hydrolase-like_MBL-fold"/>
    <property type="match status" value="1"/>
</dbReference>
<dbReference type="PANTHER" id="PTHR42978:SF3">
    <property type="entry name" value="BLR3078 PROTEIN"/>
    <property type="match status" value="1"/>
</dbReference>
<dbReference type="OrthoDB" id="5443440at2"/>
<organism evidence="6 7">
    <name type="scientific">Acinetobacter marinus</name>
    <dbReference type="NCBI Taxonomy" id="281375"/>
    <lineage>
        <taxon>Bacteria</taxon>
        <taxon>Pseudomonadati</taxon>
        <taxon>Pseudomonadota</taxon>
        <taxon>Gammaproteobacteria</taxon>
        <taxon>Moraxellales</taxon>
        <taxon>Moraxellaceae</taxon>
        <taxon>Acinetobacter</taxon>
    </lineage>
</organism>
<dbReference type="GO" id="GO:0016787">
    <property type="term" value="F:hydrolase activity"/>
    <property type="evidence" value="ECO:0007669"/>
    <property type="project" value="UniProtKB-KW"/>
</dbReference>